<feature type="chain" id="PRO_5038710974" description="Cell-wall binding lipoprotein" evidence="1">
    <location>
        <begin position="18"/>
        <end position="181"/>
    </location>
</feature>
<keyword evidence="1" id="KW-0732">Signal</keyword>
<sequence length="181" mass="19961">MKKALLAIGLSSALLFAGCADDEGQDVQEDQTNDNNDVTEVDENELKSSLLDTQMNLISELRVLNQTILEYDALLNGEEEPEEEALIAAAEEAKTAAEEALSKLESFEVSGTYTEEVQSSLEDSLEDLKTYFQERINALDESQTEPDFTAAQEAFDSFQEKFGSIFEEAGLLVPDMAKELS</sequence>
<dbReference type="OrthoDB" id="2860760at2"/>
<proteinExistence type="predicted"/>
<protein>
    <recommendedName>
        <fullName evidence="4">Cell-wall binding lipoprotein</fullName>
    </recommendedName>
</protein>
<organism evidence="2 3">
    <name type="scientific">Melghiribacillus thermohalophilus</name>
    <dbReference type="NCBI Taxonomy" id="1324956"/>
    <lineage>
        <taxon>Bacteria</taxon>
        <taxon>Bacillati</taxon>
        <taxon>Bacillota</taxon>
        <taxon>Bacilli</taxon>
        <taxon>Bacillales</taxon>
        <taxon>Bacillaceae</taxon>
        <taxon>Melghiribacillus</taxon>
    </lineage>
</organism>
<name>A0A4R3NA79_9BACI</name>
<evidence type="ECO:0000313" key="2">
    <source>
        <dbReference type="EMBL" id="TCT25524.1"/>
    </source>
</evidence>
<keyword evidence="3" id="KW-1185">Reference proteome</keyword>
<dbReference type="PROSITE" id="PS51257">
    <property type="entry name" value="PROKAR_LIPOPROTEIN"/>
    <property type="match status" value="1"/>
</dbReference>
<dbReference type="Proteomes" id="UP000294650">
    <property type="component" value="Unassembled WGS sequence"/>
</dbReference>
<evidence type="ECO:0008006" key="4">
    <source>
        <dbReference type="Google" id="ProtNLM"/>
    </source>
</evidence>
<reference evidence="2 3" key="1">
    <citation type="submission" date="2019-03" db="EMBL/GenBank/DDBJ databases">
        <title>Genomic Encyclopedia of Type Strains, Phase IV (KMG-IV): sequencing the most valuable type-strain genomes for metagenomic binning, comparative biology and taxonomic classification.</title>
        <authorList>
            <person name="Goeker M."/>
        </authorList>
    </citation>
    <scope>NUCLEOTIDE SEQUENCE [LARGE SCALE GENOMIC DNA]</scope>
    <source>
        <strain evidence="2 3">DSM 25894</strain>
    </source>
</reference>
<dbReference type="AlphaFoldDB" id="A0A4R3NA79"/>
<evidence type="ECO:0000313" key="3">
    <source>
        <dbReference type="Proteomes" id="UP000294650"/>
    </source>
</evidence>
<feature type="signal peptide" evidence="1">
    <location>
        <begin position="1"/>
        <end position="17"/>
    </location>
</feature>
<gene>
    <name evidence="2" type="ORF">EDD68_10378</name>
</gene>
<dbReference type="RefSeq" id="WP_132370958.1">
    <property type="nucleotide sequence ID" value="NZ_SMAN01000003.1"/>
</dbReference>
<comment type="caution">
    <text evidence="2">The sequence shown here is derived from an EMBL/GenBank/DDBJ whole genome shotgun (WGS) entry which is preliminary data.</text>
</comment>
<accession>A0A4R3NA79</accession>
<evidence type="ECO:0000256" key="1">
    <source>
        <dbReference type="SAM" id="SignalP"/>
    </source>
</evidence>
<dbReference type="EMBL" id="SMAN01000003">
    <property type="protein sequence ID" value="TCT25524.1"/>
    <property type="molecule type" value="Genomic_DNA"/>
</dbReference>